<evidence type="ECO:0008006" key="7">
    <source>
        <dbReference type="Google" id="ProtNLM"/>
    </source>
</evidence>
<dbReference type="InterPro" id="IPR018702">
    <property type="entry name" value="DUF2207"/>
</dbReference>
<dbReference type="InterPro" id="IPR048389">
    <property type="entry name" value="YciQ-like_C"/>
</dbReference>
<feature type="domain" description="Predicted membrane protein YciQ-like C-terminal" evidence="4">
    <location>
        <begin position="295"/>
        <end position="440"/>
    </location>
</feature>
<dbReference type="EMBL" id="MEVF01000045">
    <property type="protein sequence ID" value="OGC48162.1"/>
    <property type="molecule type" value="Genomic_DNA"/>
</dbReference>
<feature type="transmembrane region" description="Helical" evidence="2">
    <location>
        <begin position="246"/>
        <end position="271"/>
    </location>
</feature>
<protein>
    <recommendedName>
        <fullName evidence="7">DUF2207 domain-containing protein</fullName>
    </recommendedName>
</protein>
<accession>A0A1F4UTD7</accession>
<feature type="region of interest" description="Disordered" evidence="1">
    <location>
        <begin position="550"/>
        <end position="572"/>
    </location>
</feature>
<dbReference type="Pfam" id="PF09972">
    <property type="entry name" value="DUF2207"/>
    <property type="match status" value="1"/>
</dbReference>
<evidence type="ECO:0000259" key="3">
    <source>
        <dbReference type="Pfam" id="PF09972"/>
    </source>
</evidence>
<proteinExistence type="predicted"/>
<dbReference type="Pfam" id="PF20990">
    <property type="entry name" value="DUF2207_C"/>
    <property type="match status" value="1"/>
</dbReference>
<name>A0A1F4UTD7_UNCKA</name>
<evidence type="ECO:0000313" key="6">
    <source>
        <dbReference type="Proteomes" id="UP000177458"/>
    </source>
</evidence>
<organism evidence="5 6">
    <name type="scientific">candidate division WWE3 bacterium RIFCSPLOWO2_01_FULL_37_15</name>
    <dbReference type="NCBI Taxonomy" id="1802622"/>
    <lineage>
        <taxon>Bacteria</taxon>
        <taxon>Katanobacteria</taxon>
    </lineage>
</organism>
<dbReference type="AlphaFoldDB" id="A0A1F4UTD7"/>
<feature type="compositionally biased region" description="Gly residues" evidence="1">
    <location>
        <begin position="551"/>
        <end position="572"/>
    </location>
</feature>
<comment type="caution">
    <text evidence="5">The sequence shown here is derived from an EMBL/GenBank/DDBJ whole genome shotgun (WGS) entry which is preliminary data.</text>
</comment>
<evidence type="ECO:0000259" key="4">
    <source>
        <dbReference type="Pfam" id="PF20990"/>
    </source>
</evidence>
<keyword evidence="2" id="KW-1133">Transmembrane helix</keyword>
<keyword evidence="2" id="KW-0472">Membrane</keyword>
<sequence length="572" mass="64331">MKENNPFIYLKCLVIFLIIALTTTIFSSNTSAQSLYEKIDVFNTLIFVNADGTIDVTETIYYDFGPNQKHGIYREIPYQKTNVDGEKFNMIIDVLNVTDTRKNPYQFTTSNSNGRVNIKIGDPDKYVTGEQLYQIKYKVSGALTYFTDHDELYWNATGDEWSISITHASVKIFLPQDIQNNVTIDCYTGVRGSSASNCISVKEKPNMFLIETKKPLNPYEGLTFAVGFPKGYVAVLEPQKDYFDKIAIFALILAAIAWFIWSFIYPIKIFLNWYKDYKNSKKAKITSAWFSPPKEAPDKPYPPAITALLVNKKFDNSLLTSSIIHLAQRGFFKIVQEGKKDFNFVYMNTFQNNNELYDYEFTLLKALFNNAIVGETVSIKSLKNNKNYLKNISDFNKKLSNAMVSKGLLSENIEKINKKYSFIGGISLYFLSFLTSIVAFIFGRKSAKRTDFGIEKLSEAISLKNFLTSQDEQLDFQAKNQMFFEKLLPYATSFGVEDIWVKRFADLEFRNPDWYEGDYFNALTFSSFSSSFSSGIQSASLSATRSSSGFSSGGGGGGSSGGGGGGGGGGSW</sequence>
<gene>
    <name evidence="5" type="ORF">A3A69_01205</name>
</gene>
<evidence type="ECO:0000256" key="2">
    <source>
        <dbReference type="SAM" id="Phobius"/>
    </source>
</evidence>
<feature type="transmembrane region" description="Helical" evidence="2">
    <location>
        <begin position="420"/>
        <end position="442"/>
    </location>
</feature>
<dbReference type="Proteomes" id="UP000177458">
    <property type="component" value="Unassembled WGS sequence"/>
</dbReference>
<evidence type="ECO:0000256" key="1">
    <source>
        <dbReference type="SAM" id="MobiDB-lite"/>
    </source>
</evidence>
<reference evidence="5 6" key="1">
    <citation type="journal article" date="2016" name="Nat. Commun.">
        <title>Thousands of microbial genomes shed light on interconnected biogeochemical processes in an aquifer system.</title>
        <authorList>
            <person name="Anantharaman K."/>
            <person name="Brown C.T."/>
            <person name="Hug L.A."/>
            <person name="Sharon I."/>
            <person name="Castelle C.J."/>
            <person name="Probst A.J."/>
            <person name="Thomas B.C."/>
            <person name="Singh A."/>
            <person name="Wilkins M.J."/>
            <person name="Karaoz U."/>
            <person name="Brodie E.L."/>
            <person name="Williams K.H."/>
            <person name="Hubbard S.S."/>
            <person name="Banfield J.F."/>
        </authorList>
    </citation>
    <scope>NUCLEOTIDE SEQUENCE [LARGE SCALE GENOMIC DNA]</scope>
</reference>
<evidence type="ECO:0000313" key="5">
    <source>
        <dbReference type="EMBL" id="OGC48162.1"/>
    </source>
</evidence>
<feature type="domain" description="DUF2207" evidence="3">
    <location>
        <begin position="39"/>
        <end position="228"/>
    </location>
</feature>
<keyword evidence="2" id="KW-0812">Transmembrane</keyword>